<evidence type="ECO:0000313" key="3">
    <source>
        <dbReference type="Proteomes" id="UP000824540"/>
    </source>
</evidence>
<keyword evidence="3" id="KW-1185">Reference proteome</keyword>
<accession>A0A8T2MTL1</accession>
<feature type="region of interest" description="Disordered" evidence="1">
    <location>
        <begin position="204"/>
        <end position="226"/>
    </location>
</feature>
<feature type="compositionally biased region" description="Basic and acidic residues" evidence="1">
    <location>
        <begin position="385"/>
        <end position="398"/>
    </location>
</feature>
<proteinExistence type="predicted"/>
<gene>
    <name evidence="2" type="ORF">JZ751_019173</name>
</gene>
<comment type="caution">
    <text evidence="2">The sequence shown here is derived from an EMBL/GenBank/DDBJ whole genome shotgun (WGS) entry which is preliminary data.</text>
</comment>
<feature type="region of interest" description="Disordered" evidence="1">
    <location>
        <begin position="238"/>
        <end position="401"/>
    </location>
</feature>
<sequence length="442" mass="46956">MKLTQAWQPHSEKPSTQTREATGFSLHERWLRPHQEHTSSLKSKINPGSCRVRAEMWDHCWLLLGATFPPKPLWACPLRTPKPLWACPLHTPKPLWACPLHTPKPLILLWPHWTGSSNPRSANLTVGGVCRPGGSRVVVLLEGWIQEQRAGSCEGAGGGSDQGQGQCLLLWIRSSSRVERKTPSTCTPSSPTPAAARTPVFLSTQRHTPPRHPPRNTTACAENSSSLRAPAPHCEFHTVPFSRGSTQHEGGTPHACTPGPEQLKYLQGNEGNPLNKDTKPLCAPTQPLRHSSASPRPGTTSSSIGSAPISPILSCANDSFSSSPHSPSPSAASPSAQNSSVLPISSAFSSTSHGSNSSPGHTFPSCTSSPSGEPDKAASVSSVSWREREMQKGPDRKTWINGAQGLGTAEANTACRGAQGWGTAEANTACRGAQGLGTAEET</sequence>
<name>A0A8T2MTL1_9TELE</name>
<feature type="compositionally biased region" description="Low complexity" evidence="1">
    <location>
        <begin position="297"/>
        <end position="358"/>
    </location>
</feature>
<dbReference type="AlphaFoldDB" id="A0A8T2MTL1"/>
<reference evidence="2" key="1">
    <citation type="thesis" date="2021" institute="BYU ScholarsArchive" country="Provo, UT, USA">
        <title>Applications of and Algorithms for Genome Assembly and Genomic Analyses with an Emphasis on Marine Teleosts.</title>
        <authorList>
            <person name="Pickett B.D."/>
        </authorList>
    </citation>
    <scope>NUCLEOTIDE SEQUENCE</scope>
    <source>
        <strain evidence="2">HI-2016</strain>
    </source>
</reference>
<dbReference type="EMBL" id="JAFBMS010000340">
    <property type="protein sequence ID" value="KAG9331414.1"/>
    <property type="molecule type" value="Genomic_DNA"/>
</dbReference>
<organism evidence="2 3">
    <name type="scientific">Albula glossodonta</name>
    <name type="common">roundjaw bonefish</name>
    <dbReference type="NCBI Taxonomy" id="121402"/>
    <lineage>
        <taxon>Eukaryota</taxon>
        <taxon>Metazoa</taxon>
        <taxon>Chordata</taxon>
        <taxon>Craniata</taxon>
        <taxon>Vertebrata</taxon>
        <taxon>Euteleostomi</taxon>
        <taxon>Actinopterygii</taxon>
        <taxon>Neopterygii</taxon>
        <taxon>Teleostei</taxon>
        <taxon>Albuliformes</taxon>
        <taxon>Albulidae</taxon>
        <taxon>Albula</taxon>
    </lineage>
</organism>
<feature type="region of interest" description="Disordered" evidence="1">
    <location>
        <begin position="1"/>
        <end position="20"/>
    </location>
</feature>
<protein>
    <submittedName>
        <fullName evidence="2">Uncharacterized protein</fullName>
    </submittedName>
</protein>
<dbReference type="Proteomes" id="UP000824540">
    <property type="component" value="Unassembled WGS sequence"/>
</dbReference>
<evidence type="ECO:0000313" key="2">
    <source>
        <dbReference type="EMBL" id="KAG9331414.1"/>
    </source>
</evidence>
<evidence type="ECO:0000256" key="1">
    <source>
        <dbReference type="SAM" id="MobiDB-lite"/>
    </source>
</evidence>